<dbReference type="AlphaFoldDB" id="A0A8H5B9E1"/>
<evidence type="ECO:0000256" key="9">
    <source>
        <dbReference type="SAM" id="MobiDB-lite"/>
    </source>
</evidence>
<dbReference type="Pfam" id="PF01261">
    <property type="entry name" value="AP_endonuc_2"/>
    <property type="match status" value="1"/>
</dbReference>
<keyword evidence="5" id="KW-0227">DNA damage</keyword>
<dbReference type="NCBIfam" id="NF002199">
    <property type="entry name" value="PRK01060.1-4"/>
    <property type="match status" value="1"/>
</dbReference>
<accession>A0A8H5B9E1</accession>
<dbReference type="GO" id="GO:0006284">
    <property type="term" value="P:base-excision repair"/>
    <property type="evidence" value="ECO:0007669"/>
    <property type="project" value="TreeGrafter"/>
</dbReference>
<dbReference type="GO" id="GO:0008081">
    <property type="term" value="F:phosphoric diester hydrolase activity"/>
    <property type="evidence" value="ECO:0007669"/>
    <property type="project" value="TreeGrafter"/>
</dbReference>
<evidence type="ECO:0000256" key="2">
    <source>
        <dbReference type="ARBA" id="ARBA00005340"/>
    </source>
</evidence>
<organism evidence="11 12">
    <name type="scientific">Ephemerocybe angulata</name>
    <dbReference type="NCBI Taxonomy" id="980116"/>
    <lineage>
        <taxon>Eukaryota</taxon>
        <taxon>Fungi</taxon>
        <taxon>Dikarya</taxon>
        <taxon>Basidiomycota</taxon>
        <taxon>Agaricomycotina</taxon>
        <taxon>Agaricomycetes</taxon>
        <taxon>Agaricomycetidae</taxon>
        <taxon>Agaricales</taxon>
        <taxon>Agaricineae</taxon>
        <taxon>Psathyrellaceae</taxon>
        <taxon>Ephemerocybe</taxon>
    </lineage>
</organism>
<dbReference type="PANTHER" id="PTHR21445">
    <property type="entry name" value="ENDONUCLEASE IV ENDODEOXYRIBONUCLEASE IV"/>
    <property type="match status" value="1"/>
</dbReference>
<dbReference type="SMART" id="SM00518">
    <property type="entry name" value="AP2Ec"/>
    <property type="match status" value="1"/>
</dbReference>
<keyword evidence="4" id="KW-0479">Metal-binding</keyword>
<dbReference type="GO" id="GO:0003677">
    <property type="term" value="F:DNA binding"/>
    <property type="evidence" value="ECO:0007669"/>
    <property type="project" value="InterPro"/>
</dbReference>
<dbReference type="InterPro" id="IPR013022">
    <property type="entry name" value="Xyl_isomerase-like_TIM-brl"/>
</dbReference>
<dbReference type="NCBIfam" id="TIGR00587">
    <property type="entry name" value="nfo"/>
    <property type="match status" value="1"/>
</dbReference>
<gene>
    <name evidence="11" type="ORF">D9611_014089</name>
</gene>
<dbReference type="GO" id="GO:0008270">
    <property type="term" value="F:zinc ion binding"/>
    <property type="evidence" value="ECO:0007669"/>
    <property type="project" value="InterPro"/>
</dbReference>
<feature type="region of interest" description="Disordered" evidence="9">
    <location>
        <begin position="118"/>
        <end position="162"/>
    </location>
</feature>
<feature type="compositionally biased region" description="Acidic residues" evidence="9">
    <location>
        <begin position="538"/>
        <end position="547"/>
    </location>
</feature>
<dbReference type="InterPro" id="IPR036237">
    <property type="entry name" value="Xyl_isomerase-like_sf"/>
</dbReference>
<dbReference type="HAMAP" id="MF_00152">
    <property type="entry name" value="Nfo"/>
    <property type="match status" value="1"/>
</dbReference>
<dbReference type="PROSITE" id="PS00730">
    <property type="entry name" value="AP_NUCLEASE_F2_2"/>
    <property type="match status" value="1"/>
</dbReference>
<dbReference type="FunFam" id="3.20.20.150:FF:000001">
    <property type="entry name" value="Probable endonuclease 4"/>
    <property type="match status" value="1"/>
</dbReference>
<dbReference type="CDD" id="cd00019">
    <property type="entry name" value="AP2Ec"/>
    <property type="match status" value="1"/>
</dbReference>
<proteinExistence type="inferred from homology"/>
<evidence type="ECO:0000256" key="5">
    <source>
        <dbReference type="ARBA" id="ARBA00022763"/>
    </source>
</evidence>
<dbReference type="GO" id="GO:0005739">
    <property type="term" value="C:mitochondrion"/>
    <property type="evidence" value="ECO:0007669"/>
    <property type="project" value="TreeGrafter"/>
</dbReference>
<dbReference type="PANTHER" id="PTHR21445:SF0">
    <property type="entry name" value="APURINIC-APYRIMIDINIC ENDONUCLEASE"/>
    <property type="match status" value="1"/>
</dbReference>
<sequence length="547" mass="59317">MSSEAQFASSEVEVQIGAWDTKFGISAVVSALASQAPTSLFRDSMFPSLSRPLWLSFRVSPFPKASRMVTTRRSTASARAMSSAVVVSAEAGPSTRSSGGEVGVESVFNEYAEEYLATPAPKKRKRTSTKATTPVPDDEHDTQNLLPPPSTPIKPKRTTKKTKEVDATTFLHRVQSPWKVGAHVSAAGGVENAVLNAAAIGANAFALFLKSQRKWEAPPLSPTSIRLFKERMKEYGYDPKHVLPHGNYLVNLGNPDAAKRAKSYECFVDDLRRCEALGLKYYNFHPGSTVGKATPEESIRHIADSLNAAHKETEGVVTVLENMAGAGNVIGSSFKQIAAIIALVEDKTRVGVCVDTCHAHAAGYDISTREGWEATMKRFEEEIGLKYLCGMHLNDSKTECGSKRDRHENIGMGTLGLPAFHAILTDERTKDIPLILETASFERPTEVWGVEIGVLNALSELGQPPVAGVLEKEENNGEGDLEREMEALGGRVREVVGRISKEVEKAKKAKGVKAKGVKTKGVKAKGVRGVKRKKTSEVDEEGDDEAD</sequence>
<name>A0A8H5B9E1_9AGAR</name>
<evidence type="ECO:0000256" key="1">
    <source>
        <dbReference type="ARBA" id="ARBA00001947"/>
    </source>
</evidence>
<keyword evidence="12" id="KW-1185">Reference proteome</keyword>
<evidence type="ECO:0000313" key="11">
    <source>
        <dbReference type="EMBL" id="KAF5319089.1"/>
    </source>
</evidence>
<reference evidence="11 12" key="1">
    <citation type="journal article" date="2020" name="ISME J.">
        <title>Uncovering the hidden diversity of litter-decomposition mechanisms in mushroom-forming fungi.</title>
        <authorList>
            <person name="Floudas D."/>
            <person name="Bentzer J."/>
            <person name="Ahren D."/>
            <person name="Johansson T."/>
            <person name="Persson P."/>
            <person name="Tunlid A."/>
        </authorList>
    </citation>
    <scope>NUCLEOTIDE SEQUENCE [LARGE SCALE GENOMIC DNA]</scope>
    <source>
        <strain evidence="11 12">CBS 175.51</strain>
    </source>
</reference>
<dbReference type="InterPro" id="IPR018246">
    <property type="entry name" value="AP_endonuc_F2_Zn_BS"/>
</dbReference>
<dbReference type="GO" id="GO:0003906">
    <property type="term" value="F:DNA-(apurinic or apyrimidinic site) endonuclease activity"/>
    <property type="evidence" value="ECO:0007669"/>
    <property type="project" value="TreeGrafter"/>
</dbReference>
<protein>
    <recommendedName>
        <fullName evidence="3">Apurinic-apyrimidinic endonuclease 1</fullName>
    </recommendedName>
</protein>
<dbReference type="Gene3D" id="3.20.20.150">
    <property type="entry name" value="Divalent-metal-dependent TIM barrel enzymes"/>
    <property type="match status" value="1"/>
</dbReference>
<comment type="caution">
    <text evidence="11">The sequence shown here is derived from an EMBL/GenBank/DDBJ whole genome shotgun (WGS) entry which is preliminary data.</text>
</comment>
<dbReference type="GO" id="GO:0005634">
    <property type="term" value="C:nucleus"/>
    <property type="evidence" value="ECO:0007669"/>
    <property type="project" value="TreeGrafter"/>
</dbReference>
<dbReference type="OrthoDB" id="7663182at2759"/>
<evidence type="ECO:0000256" key="4">
    <source>
        <dbReference type="ARBA" id="ARBA00022723"/>
    </source>
</evidence>
<comment type="cofactor">
    <cofactor evidence="1">
        <name>Zn(2+)</name>
        <dbReference type="ChEBI" id="CHEBI:29105"/>
    </cofactor>
</comment>
<feature type="compositionally biased region" description="Basic residues" evidence="9">
    <location>
        <begin position="507"/>
        <end position="534"/>
    </location>
</feature>
<dbReference type="EMBL" id="JAACJK010000174">
    <property type="protein sequence ID" value="KAF5319089.1"/>
    <property type="molecule type" value="Genomic_DNA"/>
</dbReference>
<keyword evidence="6" id="KW-0378">Hydrolase</keyword>
<evidence type="ECO:0000256" key="7">
    <source>
        <dbReference type="ARBA" id="ARBA00022833"/>
    </source>
</evidence>
<feature type="region of interest" description="Disordered" evidence="9">
    <location>
        <begin position="506"/>
        <end position="547"/>
    </location>
</feature>
<dbReference type="Proteomes" id="UP000541558">
    <property type="component" value="Unassembled WGS sequence"/>
</dbReference>
<dbReference type="PROSITE" id="PS00731">
    <property type="entry name" value="AP_NUCLEASE_F2_3"/>
    <property type="match status" value="1"/>
</dbReference>
<dbReference type="InterPro" id="IPR001719">
    <property type="entry name" value="AP_endonuc_2"/>
</dbReference>
<feature type="domain" description="Xylose isomerase-like TIM barrel" evidence="10">
    <location>
        <begin position="196"/>
        <end position="455"/>
    </location>
</feature>
<evidence type="ECO:0000256" key="8">
    <source>
        <dbReference type="ARBA" id="ARBA00023204"/>
    </source>
</evidence>
<evidence type="ECO:0000256" key="3">
    <source>
        <dbReference type="ARBA" id="ARBA00021759"/>
    </source>
</evidence>
<dbReference type="SUPFAM" id="SSF51658">
    <property type="entry name" value="Xylose isomerase-like"/>
    <property type="match status" value="1"/>
</dbReference>
<keyword evidence="7" id="KW-0862">Zinc</keyword>
<evidence type="ECO:0000259" key="10">
    <source>
        <dbReference type="Pfam" id="PF01261"/>
    </source>
</evidence>
<keyword evidence="8" id="KW-0234">DNA repair</keyword>
<comment type="similarity">
    <text evidence="2">Belongs to the AP endonuclease 2 family.</text>
</comment>
<evidence type="ECO:0000256" key="6">
    <source>
        <dbReference type="ARBA" id="ARBA00022801"/>
    </source>
</evidence>
<dbReference type="PROSITE" id="PS51432">
    <property type="entry name" value="AP_NUCLEASE_F2_4"/>
    <property type="match status" value="1"/>
</dbReference>
<evidence type="ECO:0000313" key="12">
    <source>
        <dbReference type="Proteomes" id="UP000541558"/>
    </source>
</evidence>